<reference evidence="2 3" key="1">
    <citation type="journal article" date="2018" name="Gigascience">
        <title>Genomes of trombidid mites reveal novel predicted allergens and laterally-transferred genes associated with secondary metabolism.</title>
        <authorList>
            <person name="Dong X."/>
            <person name="Chaisiri K."/>
            <person name="Xia D."/>
            <person name="Armstrong S.D."/>
            <person name="Fang Y."/>
            <person name="Donnelly M.J."/>
            <person name="Kadowaki T."/>
            <person name="McGarry J.W."/>
            <person name="Darby A.C."/>
            <person name="Makepeace B.L."/>
        </authorList>
    </citation>
    <scope>NUCLEOTIDE SEQUENCE [LARGE SCALE GENOMIC DNA]</scope>
    <source>
        <strain evidence="2">UoL-UT</strain>
    </source>
</reference>
<feature type="non-terminal residue" evidence="2">
    <location>
        <position position="1"/>
    </location>
</feature>
<name>A0A443S1J1_9ACAR</name>
<feature type="domain" description="Piwi" evidence="1">
    <location>
        <begin position="1"/>
        <end position="140"/>
    </location>
</feature>
<dbReference type="STRING" id="299467.A0A443S1J1"/>
<evidence type="ECO:0000259" key="1">
    <source>
        <dbReference type="PROSITE" id="PS50822"/>
    </source>
</evidence>
<proteinExistence type="predicted"/>
<dbReference type="InterPro" id="IPR003165">
    <property type="entry name" value="Piwi"/>
</dbReference>
<dbReference type="InterPro" id="IPR036397">
    <property type="entry name" value="RNaseH_sf"/>
</dbReference>
<gene>
    <name evidence="2" type="ORF">B4U80_11191</name>
</gene>
<dbReference type="Gene3D" id="3.30.420.10">
    <property type="entry name" value="Ribonuclease H-like superfamily/Ribonuclease H"/>
    <property type="match status" value="1"/>
</dbReference>
<evidence type="ECO:0000313" key="3">
    <source>
        <dbReference type="Proteomes" id="UP000288716"/>
    </source>
</evidence>
<dbReference type="InterPro" id="IPR012337">
    <property type="entry name" value="RNaseH-like_sf"/>
</dbReference>
<dbReference type="GO" id="GO:0003676">
    <property type="term" value="F:nucleic acid binding"/>
    <property type="evidence" value="ECO:0007669"/>
    <property type="project" value="InterPro"/>
</dbReference>
<dbReference type="OrthoDB" id="10252740at2759"/>
<dbReference type="PANTHER" id="PTHR22891">
    <property type="entry name" value="EUKARYOTIC TRANSLATION INITIATION FACTOR 2C"/>
    <property type="match status" value="1"/>
</dbReference>
<sequence length="150" mass="16791">DRLSLSIASCVASIDETYNRYASQRKVQKQISSDIVQLDSIIDKLLEVYRRNNGNLYPDCIIVFRDGVSEGQFDLKLLAVIKQKNINAKLTYAVVQKRHNTRFIPKDAVNATRSGNVSAGTVVDISITDPDYFDFFISSHCGNLVSLKCV</sequence>
<dbReference type="EMBL" id="NCKV01012311">
    <property type="protein sequence ID" value="RWS21417.1"/>
    <property type="molecule type" value="Genomic_DNA"/>
</dbReference>
<dbReference type="Proteomes" id="UP000288716">
    <property type="component" value="Unassembled WGS sequence"/>
</dbReference>
<protein>
    <recommendedName>
        <fullName evidence="1">Piwi domain-containing protein</fullName>
    </recommendedName>
</protein>
<dbReference type="PROSITE" id="PS50822">
    <property type="entry name" value="PIWI"/>
    <property type="match status" value="1"/>
</dbReference>
<accession>A0A443S1J1</accession>
<keyword evidence="3" id="KW-1185">Reference proteome</keyword>
<organism evidence="2 3">
    <name type="scientific">Leptotrombidium deliense</name>
    <dbReference type="NCBI Taxonomy" id="299467"/>
    <lineage>
        <taxon>Eukaryota</taxon>
        <taxon>Metazoa</taxon>
        <taxon>Ecdysozoa</taxon>
        <taxon>Arthropoda</taxon>
        <taxon>Chelicerata</taxon>
        <taxon>Arachnida</taxon>
        <taxon>Acari</taxon>
        <taxon>Acariformes</taxon>
        <taxon>Trombidiformes</taxon>
        <taxon>Prostigmata</taxon>
        <taxon>Anystina</taxon>
        <taxon>Parasitengona</taxon>
        <taxon>Trombiculoidea</taxon>
        <taxon>Trombiculidae</taxon>
        <taxon>Leptotrombidium</taxon>
    </lineage>
</organism>
<dbReference type="SUPFAM" id="SSF53098">
    <property type="entry name" value="Ribonuclease H-like"/>
    <property type="match status" value="1"/>
</dbReference>
<evidence type="ECO:0000313" key="2">
    <source>
        <dbReference type="EMBL" id="RWS21417.1"/>
    </source>
</evidence>
<dbReference type="Pfam" id="PF02171">
    <property type="entry name" value="Piwi"/>
    <property type="match status" value="1"/>
</dbReference>
<dbReference type="VEuPathDB" id="VectorBase:LDEU010623"/>
<feature type="non-terminal residue" evidence="2">
    <location>
        <position position="150"/>
    </location>
</feature>
<dbReference type="AlphaFoldDB" id="A0A443S1J1"/>
<comment type="caution">
    <text evidence="2">The sequence shown here is derived from an EMBL/GenBank/DDBJ whole genome shotgun (WGS) entry which is preliminary data.</text>
</comment>